<evidence type="ECO:0000313" key="2">
    <source>
        <dbReference type="Proteomes" id="UP000065261"/>
    </source>
</evidence>
<proteinExistence type="predicted"/>
<dbReference type="Proteomes" id="UP000065261">
    <property type="component" value="Chromosome II"/>
</dbReference>
<sequence>MIKNVILSSNLKGELLLKRSCYYIEQGNGLYEVKLPTLER</sequence>
<dbReference type="PATRIC" id="fig|1315283.4.peg.3619"/>
<name>A0A0U2LS83_9GAMM</name>
<evidence type="ECO:0000313" key="1">
    <source>
        <dbReference type="EMBL" id="ALS35030.1"/>
    </source>
</evidence>
<dbReference type="KEGG" id="ptn:PTRA_b0572"/>
<accession>A0A0U2LS83</accession>
<reference evidence="1 2" key="1">
    <citation type="submission" date="2015-03" db="EMBL/GenBank/DDBJ databases">
        <authorList>
            <person name="Murphy D."/>
        </authorList>
    </citation>
    <scope>NUCLEOTIDE SEQUENCE [LARGE SCALE GENOMIC DNA]</scope>
    <source>
        <strain evidence="1 2">KMM 520</strain>
    </source>
</reference>
<dbReference type="EMBL" id="CP011035">
    <property type="protein sequence ID" value="ALS35030.1"/>
    <property type="molecule type" value="Genomic_DNA"/>
</dbReference>
<gene>
    <name evidence="1" type="ORF">PTRA_b0572</name>
</gene>
<organism evidence="1">
    <name type="scientific">Pseudoalteromonas translucida KMM 520</name>
    <dbReference type="NCBI Taxonomy" id="1315283"/>
    <lineage>
        <taxon>Bacteria</taxon>
        <taxon>Pseudomonadati</taxon>
        <taxon>Pseudomonadota</taxon>
        <taxon>Gammaproteobacteria</taxon>
        <taxon>Alteromonadales</taxon>
        <taxon>Pseudoalteromonadaceae</taxon>
        <taxon>Pseudoalteromonas</taxon>
    </lineage>
</organism>
<dbReference type="AlphaFoldDB" id="A0A0U2LS83"/>
<protein>
    <submittedName>
        <fullName evidence="1">Uncharacterized protein</fullName>
    </submittedName>
</protein>